<dbReference type="AlphaFoldDB" id="G7I4R0"/>
<reference evidence="2 4" key="1">
    <citation type="journal article" date="2011" name="Nature">
        <title>The Medicago genome provides insight into the evolution of rhizobial symbioses.</title>
        <authorList>
            <person name="Young N.D."/>
            <person name="Debelle F."/>
            <person name="Oldroyd G.E."/>
            <person name="Geurts R."/>
            <person name="Cannon S.B."/>
            <person name="Udvardi M.K."/>
            <person name="Benedito V.A."/>
            <person name="Mayer K.F."/>
            <person name="Gouzy J."/>
            <person name="Schoof H."/>
            <person name="Van de Peer Y."/>
            <person name="Proost S."/>
            <person name="Cook D.R."/>
            <person name="Meyers B.C."/>
            <person name="Spannagl M."/>
            <person name="Cheung F."/>
            <person name="De Mita S."/>
            <person name="Krishnakumar V."/>
            <person name="Gundlach H."/>
            <person name="Zhou S."/>
            <person name="Mudge J."/>
            <person name="Bharti A.K."/>
            <person name="Murray J.D."/>
            <person name="Naoumkina M.A."/>
            <person name="Rosen B."/>
            <person name="Silverstein K.A."/>
            <person name="Tang H."/>
            <person name="Rombauts S."/>
            <person name="Zhao P.X."/>
            <person name="Zhou P."/>
            <person name="Barbe V."/>
            <person name="Bardou P."/>
            <person name="Bechner M."/>
            <person name="Bellec A."/>
            <person name="Berger A."/>
            <person name="Berges H."/>
            <person name="Bidwell S."/>
            <person name="Bisseling T."/>
            <person name="Choisne N."/>
            <person name="Couloux A."/>
            <person name="Denny R."/>
            <person name="Deshpande S."/>
            <person name="Dai X."/>
            <person name="Doyle J.J."/>
            <person name="Dudez A.M."/>
            <person name="Farmer A.D."/>
            <person name="Fouteau S."/>
            <person name="Franken C."/>
            <person name="Gibelin C."/>
            <person name="Gish J."/>
            <person name="Goldstein S."/>
            <person name="Gonzalez A.J."/>
            <person name="Green P.J."/>
            <person name="Hallab A."/>
            <person name="Hartog M."/>
            <person name="Hua A."/>
            <person name="Humphray S.J."/>
            <person name="Jeong D.H."/>
            <person name="Jing Y."/>
            <person name="Jocker A."/>
            <person name="Kenton S.M."/>
            <person name="Kim D.J."/>
            <person name="Klee K."/>
            <person name="Lai H."/>
            <person name="Lang C."/>
            <person name="Lin S."/>
            <person name="Macmil S.L."/>
            <person name="Magdelenat G."/>
            <person name="Matthews L."/>
            <person name="McCorrison J."/>
            <person name="Monaghan E.L."/>
            <person name="Mun J.H."/>
            <person name="Najar F.Z."/>
            <person name="Nicholson C."/>
            <person name="Noirot C."/>
            <person name="O'Bleness M."/>
            <person name="Paule C.R."/>
            <person name="Poulain J."/>
            <person name="Prion F."/>
            <person name="Qin B."/>
            <person name="Qu C."/>
            <person name="Retzel E.F."/>
            <person name="Riddle C."/>
            <person name="Sallet E."/>
            <person name="Samain S."/>
            <person name="Samson N."/>
            <person name="Sanders I."/>
            <person name="Saurat O."/>
            <person name="Scarpelli C."/>
            <person name="Schiex T."/>
            <person name="Segurens B."/>
            <person name="Severin A.J."/>
            <person name="Sherrier D.J."/>
            <person name="Shi R."/>
            <person name="Sims S."/>
            <person name="Singer S.R."/>
            <person name="Sinharoy S."/>
            <person name="Sterck L."/>
            <person name="Viollet A."/>
            <person name="Wang B.B."/>
            <person name="Wang K."/>
            <person name="Wang M."/>
            <person name="Wang X."/>
            <person name="Warfsmann J."/>
            <person name="Weissenbach J."/>
            <person name="White D.D."/>
            <person name="White J.D."/>
            <person name="Wiley G.B."/>
            <person name="Wincker P."/>
            <person name="Xing Y."/>
            <person name="Yang L."/>
            <person name="Yao Z."/>
            <person name="Ying F."/>
            <person name="Zhai J."/>
            <person name="Zhou L."/>
            <person name="Zuber A."/>
            <person name="Denarie J."/>
            <person name="Dixon R.A."/>
            <person name="May G.D."/>
            <person name="Schwartz D.C."/>
            <person name="Rogers J."/>
            <person name="Quetier F."/>
            <person name="Town C.D."/>
            <person name="Roe B.A."/>
        </authorList>
    </citation>
    <scope>NUCLEOTIDE SEQUENCE [LARGE SCALE GENOMIC DNA]</scope>
    <source>
        <strain evidence="2">A17</strain>
        <strain evidence="3 4">cv. Jemalong A17</strain>
    </source>
</reference>
<evidence type="ECO:0000313" key="2">
    <source>
        <dbReference type="EMBL" id="AES60286.1"/>
    </source>
</evidence>
<organism evidence="2 4">
    <name type="scientific">Medicago truncatula</name>
    <name type="common">Barrel medic</name>
    <name type="synonym">Medicago tribuloides</name>
    <dbReference type="NCBI Taxonomy" id="3880"/>
    <lineage>
        <taxon>Eukaryota</taxon>
        <taxon>Viridiplantae</taxon>
        <taxon>Streptophyta</taxon>
        <taxon>Embryophyta</taxon>
        <taxon>Tracheophyta</taxon>
        <taxon>Spermatophyta</taxon>
        <taxon>Magnoliopsida</taxon>
        <taxon>eudicotyledons</taxon>
        <taxon>Gunneridae</taxon>
        <taxon>Pentapetalae</taxon>
        <taxon>rosids</taxon>
        <taxon>fabids</taxon>
        <taxon>Fabales</taxon>
        <taxon>Fabaceae</taxon>
        <taxon>Papilionoideae</taxon>
        <taxon>50 kb inversion clade</taxon>
        <taxon>NPAAA clade</taxon>
        <taxon>Hologalegina</taxon>
        <taxon>IRL clade</taxon>
        <taxon>Trifolieae</taxon>
        <taxon>Medicago</taxon>
    </lineage>
</organism>
<keyword evidence="4" id="KW-1185">Reference proteome</keyword>
<evidence type="ECO:0000313" key="4">
    <source>
        <dbReference type="Proteomes" id="UP000002051"/>
    </source>
</evidence>
<gene>
    <name evidence="2" type="ordered locus">MTR_1g043180</name>
</gene>
<reference evidence="2 4" key="2">
    <citation type="journal article" date="2014" name="BMC Genomics">
        <title>An improved genome release (version Mt4.0) for the model legume Medicago truncatula.</title>
        <authorList>
            <person name="Tang H."/>
            <person name="Krishnakumar V."/>
            <person name="Bidwell S."/>
            <person name="Rosen B."/>
            <person name="Chan A."/>
            <person name="Zhou S."/>
            <person name="Gentzbittel L."/>
            <person name="Childs K.L."/>
            <person name="Yandell M."/>
            <person name="Gundlach H."/>
            <person name="Mayer K.F."/>
            <person name="Schwartz D.C."/>
            <person name="Town C.D."/>
        </authorList>
    </citation>
    <scope>GENOME REANNOTATION</scope>
    <source>
        <strain evidence="3 4">cv. Jemalong A17</strain>
    </source>
</reference>
<evidence type="ECO:0000256" key="1">
    <source>
        <dbReference type="SAM" id="MobiDB-lite"/>
    </source>
</evidence>
<dbReference type="HOGENOM" id="CLU_1605179_0_0_1"/>
<dbReference type="EMBL" id="CM001217">
    <property type="protein sequence ID" value="AES60286.1"/>
    <property type="molecule type" value="Genomic_DNA"/>
</dbReference>
<reference evidence="3" key="3">
    <citation type="submission" date="2015-04" db="UniProtKB">
        <authorList>
            <consortium name="EnsemblPlants"/>
        </authorList>
    </citation>
    <scope>IDENTIFICATION</scope>
    <source>
        <strain evidence="3">cv. Jemalong A17</strain>
    </source>
</reference>
<accession>G7I4R0</accession>
<evidence type="ECO:0000313" key="3">
    <source>
        <dbReference type="EnsemblPlants" id="AES60286"/>
    </source>
</evidence>
<dbReference type="EnsemblPlants" id="AES60286">
    <property type="protein sequence ID" value="AES60286"/>
    <property type="gene ID" value="MTR_1g043180"/>
</dbReference>
<dbReference type="Proteomes" id="UP000002051">
    <property type="component" value="Unassembled WGS sequence"/>
</dbReference>
<protein>
    <submittedName>
        <fullName evidence="2 3">Uncharacterized protein</fullName>
    </submittedName>
</protein>
<name>G7I4R0_MEDTR</name>
<feature type="region of interest" description="Disordered" evidence="1">
    <location>
        <begin position="138"/>
        <end position="166"/>
    </location>
</feature>
<dbReference type="PaxDb" id="3880-AES60286"/>
<sequence length="166" mass="19506">MLPIQRFINAAMQQGIENQTFEKVYELKLGHRILSVNLTCPHLLYIVHTFHNLTQIEVFFHGYKGKIWRGKWRWMLEVLQQRPKLEHLAIHQSAQEAQTSTKIIQKRHIKLSNLFSFKRTPSNNLFVDFTKNSPSFGSHPHRSSYSDHHPPPPTPLNYSKVFPPNK</sequence>
<proteinExistence type="predicted"/>